<dbReference type="InterPro" id="IPR027417">
    <property type="entry name" value="P-loop_NTPase"/>
</dbReference>
<organism evidence="1 2">
    <name type="scientific">Paraburkholderia silviterrae</name>
    <dbReference type="NCBI Taxonomy" id="2528715"/>
    <lineage>
        <taxon>Bacteria</taxon>
        <taxon>Pseudomonadati</taxon>
        <taxon>Pseudomonadota</taxon>
        <taxon>Betaproteobacteria</taxon>
        <taxon>Burkholderiales</taxon>
        <taxon>Burkholderiaceae</taxon>
        <taxon>Paraburkholderia</taxon>
    </lineage>
</organism>
<dbReference type="PANTHER" id="PTHR36451:SF1">
    <property type="entry name" value="OMEGA-HYDROXY-BETA-DIHYDROMENAQUINONE-9 SULFOTRANSFERASE STF3"/>
    <property type="match status" value="1"/>
</dbReference>
<dbReference type="InterPro" id="IPR052736">
    <property type="entry name" value="Stf3_sulfotransferase"/>
</dbReference>
<dbReference type="OrthoDB" id="9777890at2"/>
<evidence type="ECO:0000313" key="2">
    <source>
        <dbReference type="Proteomes" id="UP000295722"/>
    </source>
</evidence>
<dbReference type="Proteomes" id="UP000295722">
    <property type="component" value="Unassembled WGS sequence"/>
</dbReference>
<reference evidence="1 2" key="1">
    <citation type="submission" date="2019-03" db="EMBL/GenBank/DDBJ databases">
        <title>Paraburkholderia sp. 4M-K11, isolated from subtropical forest soil.</title>
        <authorList>
            <person name="Gao Z.-H."/>
            <person name="Qiu L.-H."/>
        </authorList>
    </citation>
    <scope>NUCLEOTIDE SEQUENCE [LARGE SCALE GENOMIC DNA]</scope>
    <source>
        <strain evidence="1 2">4M-K11</strain>
    </source>
</reference>
<keyword evidence="2" id="KW-1185">Reference proteome</keyword>
<dbReference type="EMBL" id="SMRP01000009">
    <property type="protein sequence ID" value="TDG22035.1"/>
    <property type="molecule type" value="Genomic_DNA"/>
</dbReference>
<dbReference type="PANTHER" id="PTHR36451">
    <property type="entry name" value="PAPS-DEPENDENT SULFOTRANSFERASE STF3"/>
    <property type="match status" value="1"/>
</dbReference>
<name>A0A4R5M8P6_9BURK</name>
<protein>
    <submittedName>
        <fullName evidence="1">Sulfotransferase</fullName>
    </submittedName>
</protein>
<dbReference type="GO" id="GO:0016740">
    <property type="term" value="F:transferase activity"/>
    <property type="evidence" value="ECO:0007669"/>
    <property type="project" value="UniProtKB-KW"/>
</dbReference>
<comment type="caution">
    <text evidence="1">The sequence shown here is derived from an EMBL/GenBank/DDBJ whole genome shotgun (WGS) entry which is preliminary data.</text>
</comment>
<dbReference type="AlphaFoldDB" id="A0A4R5M8P6"/>
<dbReference type="SUPFAM" id="SSF52540">
    <property type="entry name" value="P-loop containing nucleoside triphosphate hydrolases"/>
    <property type="match status" value="1"/>
</dbReference>
<gene>
    <name evidence="1" type="ORF">EYW47_19305</name>
</gene>
<sequence>MNAANPIASIAPIASIPPREDTAQLVERLLAAATERSGGLTDFGGGSYREALMVLFDSLATQANLSPQGEAMLHEKVLAQLVNRLVIEDYCKRHPEILAQPIDDPVVIVGLPRTGTTLLQRVLATDARFHSAAWWETRYPAPLPGEPAHESARRIALARAEVEQMVHFIPQILAIHPLDAMQPDEEFMLMEHSFLCAMDSYANVPRYTAWLAQQDHTEVYAYLKKMLQFLQWQKAQRGEPGAQRWVLKTPQHLHTLEVLFKVFPHAKVVLTHRDPTATIPSMASMAHTLWKLYADAPDAREVGRQWSAQMQRAVHHAMDVRAGLPAERFLDVRFEDTVADPLGVVERVYAFAGMTFPDPVRAGMQAWLAQNGREKRAPHDYTLAQFGLSVEQLQRDFARYRERHIEASHGA</sequence>
<dbReference type="RefSeq" id="WP_133196435.1">
    <property type="nucleotide sequence ID" value="NZ_JBHUCW010000037.1"/>
</dbReference>
<keyword evidence="1" id="KW-0808">Transferase</keyword>
<accession>A0A4R5M8P6</accession>
<dbReference type="Gene3D" id="3.40.50.300">
    <property type="entry name" value="P-loop containing nucleotide triphosphate hydrolases"/>
    <property type="match status" value="1"/>
</dbReference>
<proteinExistence type="predicted"/>
<dbReference type="Pfam" id="PF13469">
    <property type="entry name" value="Sulfotransfer_3"/>
    <property type="match status" value="1"/>
</dbReference>
<evidence type="ECO:0000313" key="1">
    <source>
        <dbReference type="EMBL" id="TDG22035.1"/>
    </source>
</evidence>